<evidence type="ECO:0000313" key="3">
    <source>
        <dbReference type="Proteomes" id="UP000215453"/>
    </source>
</evidence>
<dbReference type="PANTHER" id="PTHR24148:SF82">
    <property type="entry name" value="HETEROKARYON INCOMPATIBILITY DOMAIN-CONTAINING PROTEIN"/>
    <property type="match status" value="1"/>
</dbReference>
<gene>
    <name evidence="2" type="ORF">ZT1A5_G3650</name>
</gene>
<proteinExistence type="predicted"/>
<dbReference type="Pfam" id="PF26639">
    <property type="entry name" value="Het-6_barrel"/>
    <property type="match status" value="1"/>
</dbReference>
<sequence>MGSIYSRAWRNLIWLGDDHGNAGEAIKALRSVVHDLRSHCRNDRSIWDSVHSTVRQGAAESYVDTGIHLTSLAAFFASDWFSRLWVAQEAALAAQSLCHYGPSTIDMIDVLQAAAWLEHSRHLLPTSLRKVPSLSKAAMLWALVDRAAVPSRVHDANTRDLYSIYLRTRDLDATVPRDKIYALLGMLQQSSAECPLLLKPVYEGKSDMEVFRDATRAMIEQSGHVKALGLIQSCASQGSRWPSWVVDFTQSRGMAFDASLLASNHSPDGGRSARVLPFSSNIDPNVLTLEGIVADIVAKQTGPMDVQRSGPETCPDNVQRTLTTIFRLAQTVRAAQTPGMSEDIGMCLIGGRDWRHFEGERINAGDFSAFLVYIGRHLKPPPPPQWPSMTQYGKETEMAIRYFAKFEKTSWSRSFFTTEAGRIGLGPMGLREEDVIAVLFGGQTPFVLRPLRDGRYKFIGECYVHGIMDGQAMQQHRAENRRDIAFEIV</sequence>
<dbReference type="PANTHER" id="PTHR24148">
    <property type="entry name" value="ANKYRIN REPEAT DOMAIN-CONTAINING PROTEIN 39 HOMOLOG-RELATED"/>
    <property type="match status" value="1"/>
</dbReference>
<protein>
    <recommendedName>
        <fullName evidence="1">Heterokaryon incompatibility domain-containing protein</fullName>
    </recommendedName>
</protein>
<organism evidence="2 3">
    <name type="scientific">Zymoseptoria tritici ST99CH_1A5</name>
    <dbReference type="NCBI Taxonomy" id="1276529"/>
    <lineage>
        <taxon>Eukaryota</taxon>
        <taxon>Fungi</taxon>
        <taxon>Dikarya</taxon>
        <taxon>Ascomycota</taxon>
        <taxon>Pezizomycotina</taxon>
        <taxon>Dothideomycetes</taxon>
        <taxon>Dothideomycetidae</taxon>
        <taxon>Mycosphaerellales</taxon>
        <taxon>Mycosphaerellaceae</taxon>
        <taxon>Zymoseptoria</taxon>
    </lineage>
</organism>
<dbReference type="InterPro" id="IPR010730">
    <property type="entry name" value="HET"/>
</dbReference>
<evidence type="ECO:0000313" key="2">
    <source>
        <dbReference type="EMBL" id="SMY22211.1"/>
    </source>
</evidence>
<accession>A0A1Y6LI60</accession>
<name>A0A1Y6LI60_ZYMTR</name>
<reference evidence="2 3" key="1">
    <citation type="submission" date="2016-10" db="EMBL/GenBank/DDBJ databases">
        <authorList>
            <person name="Varghese N."/>
        </authorList>
    </citation>
    <scope>NUCLEOTIDE SEQUENCE [LARGE SCALE GENOMIC DNA]</scope>
</reference>
<dbReference type="AlphaFoldDB" id="A0A1Y6LI60"/>
<dbReference type="Pfam" id="PF06985">
    <property type="entry name" value="HET"/>
    <property type="match status" value="1"/>
</dbReference>
<feature type="domain" description="Heterokaryon incompatibility" evidence="1">
    <location>
        <begin position="1"/>
        <end position="89"/>
    </location>
</feature>
<evidence type="ECO:0000259" key="1">
    <source>
        <dbReference type="Pfam" id="PF06985"/>
    </source>
</evidence>
<dbReference type="InterPro" id="IPR052895">
    <property type="entry name" value="HetReg/Transcr_Mod"/>
</dbReference>
<dbReference type="EMBL" id="LT882678">
    <property type="protein sequence ID" value="SMY22211.1"/>
    <property type="molecule type" value="Genomic_DNA"/>
</dbReference>
<dbReference type="Proteomes" id="UP000215453">
    <property type="component" value="Chromosome 3"/>
</dbReference>